<accession>A0A840UY99</accession>
<dbReference type="Proteomes" id="UP000539642">
    <property type="component" value="Unassembled WGS sequence"/>
</dbReference>
<evidence type="ECO:0000313" key="4">
    <source>
        <dbReference type="EMBL" id="MBB5346439.1"/>
    </source>
</evidence>
<protein>
    <recommendedName>
        <fullName evidence="6">DUF2786 domain-containing protein</fullName>
    </recommendedName>
</protein>
<gene>
    <name evidence="4" type="ORF">HNQ81_000146</name>
</gene>
<dbReference type="Pfam" id="PF10979">
    <property type="entry name" value="DUF2786"/>
    <property type="match status" value="1"/>
</dbReference>
<sequence>MDARGVEAALLQAWARQLQDEFGQICFQYSLHLVHPVIEIIESTEILGRWQRHTRTIGISRHIVVNHGWDVTINALKHEMAHQICDEVFGCQGAPHDDRFRQACVMLGLPEGFSRARLDPACFHAPMAAATSGDDRRRKLIERVRKVLALSQSANEHEARLALETAVRLMNRHDLERDEIESPLNEVTYRIVSLARQRVHLYQRLIASLLSRHFNVRLIHSRIYDPEVDVVYRSFEILGRRDNVEIAEYCYHFLENRLAALWSAHRKGLSGMARGLKNSYYCGVLQGFEQNLTRNRKEEKGGEGGKAGSRDLDEVQSHLVVGDREVEALVARRHPRLQKQGGRKTRVNPTLFSQGIDAGREITLRTGIREGATDGCGPNLLSEH</sequence>
<feature type="domain" description="SprT-like" evidence="1">
    <location>
        <begin position="22"/>
        <end position="105"/>
    </location>
</feature>
<feature type="domain" description="DUF2786" evidence="2">
    <location>
        <begin position="139"/>
        <end position="176"/>
    </location>
</feature>
<dbReference type="GO" id="GO:0006950">
    <property type="term" value="P:response to stress"/>
    <property type="evidence" value="ECO:0007669"/>
    <property type="project" value="UniProtKB-ARBA"/>
</dbReference>
<dbReference type="InterPro" id="IPR024498">
    <property type="entry name" value="DUF2786"/>
</dbReference>
<keyword evidence="5" id="KW-1185">Reference proteome</keyword>
<feature type="domain" description="DUF7168" evidence="3">
    <location>
        <begin position="192"/>
        <end position="299"/>
    </location>
</feature>
<evidence type="ECO:0008006" key="6">
    <source>
        <dbReference type="Google" id="ProtNLM"/>
    </source>
</evidence>
<evidence type="ECO:0000313" key="5">
    <source>
        <dbReference type="Proteomes" id="UP000539642"/>
    </source>
</evidence>
<dbReference type="Pfam" id="PF10263">
    <property type="entry name" value="SprT-like"/>
    <property type="match status" value="1"/>
</dbReference>
<dbReference type="RefSeq" id="WP_183347294.1">
    <property type="nucleotide sequence ID" value="NZ_JACHEO010000001.1"/>
</dbReference>
<name>A0A840UY99_9BACT</name>
<reference evidence="4 5" key="1">
    <citation type="submission" date="2020-08" db="EMBL/GenBank/DDBJ databases">
        <title>Genomic Encyclopedia of Type Strains, Phase IV (KMG-IV): sequencing the most valuable type-strain genomes for metagenomic binning, comparative biology and taxonomic classification.</title>
        <authorList>
            <person name="Goeker M."/>
        </authorList>
    </citation>
    <scope>NUCLEOTIDE SEQUENCE [LARGE SCALE GENOMIC DNA]</scope>
    <source>
        <strain evidence="4 5">DSM 28570</strain>
    </source>
</reference>
<dbReference type="Pfam" id="PF23771">
    <property type="entry name" value="DUF7168"/>
    <property type="match status" value="1"/>
</dbReference>
<dbReference type="InterPro" id="IPR006640">
    <property type="entry name" value="SprT-like_domain"/>
</dbReference>
<proteinExistence type="predicted"/>
<evidence type="ECO:0000259" key="3">
    <source>
        <dbReference type="Pfam" id="PF23771"/>
    </source>
</evidence>
<dbReference type="EMBL" id="JACHEO010000001">
    <property type="protein sequence ID" value="MBB5346439.1"/>
    <property type="molecule type" value="Genomic_DNA"/>
</dbReference>
<dbReference type="InterPro" id="IPR055592">
    <property type="entry name" value="DUF7168"/>
</dbReference>
<evidence type="ECO:0000259" key="2">
    <source>
        <dbReference type="Pfam" id="PF10979"/>
    </source>
</evidence>
<organism evidence="4 5">
    <name type="scientific">Desulfoprunum benzoelyticum</name>
    <dbReference type="NCBI Taxonomy" id="1506996"/>
    <lineage>
        <taxon>Bacteria</taxon>
        <taxon>Pseudomonadati</taxon>
        <taxon>Thermodesulfobacteriota</taxon>
        <taxon>Desulfobulbia</taxon>
        <taxon>Desulfobulbales</taxon>
        <taxon>Desulfobulbaceae</taxon>
        <taxon>Desulfoprunum</taxon>
    </lineage>
</organism>
<evidence type="ECO:0000259" key="1">
    <source>
        <dbReference type="Pfam" id="PF10263"/>
    </source>
</evidence>
<comment type="caution">
    <text evidence="4">The sequence shown here is derived from an EMBL/GenBank/DDBJ whole genome shotgun (WGS) entry which is preliminary data.</text>
</comment>
<dbReference type="AlphaFoldDB" id="A0A840UY99"/>